<feature type="region of interest" description="Disordered" evidence="4">
    <location>
        <begin position="783"/>
        <end position="815"/>
    </location>
</feature>
<keyword evidence="2" id="KW-0720">Serine protease</keyword>
<comment type="catalytic activity">
    <reaction evidence="2">
        <text>Hydrolysis of proteins in presence of ATP.</text>
        <dbReference type="EC" id="3.4.21.53"/>
    </reaction>
</comment>
<evidence type="ECO:0000256" key="3">
    <source>
        <dbReference type="SAM" id="Coils"/>
    </source>
</evidence>
<dbReference type="Gene3D" id="3.40.50.300">
    <property type="entry name" value="P-loop containing nucleotide triphosphate hydrolases"/>
    <property type="match status" value="2"/>
</dbReference>
<dbReference type="GO" id="GO:0004252">
    <property type="term" value="F:serine-type endopeptidase activity"/>
    <property type="evidence" value="ECO:0007669"/>
    <property type="project" value="UniProtKB-UniRule"/>
</dbReference>
<dbReference type="InterPro" id="IPR014721">
    <property type="entry name" value="Ribsml_uS5_D2-typ_fold_subgr"/>
</dbReference>
<keyword evidence="3" id="KW-0175">Coiled coil</keyword>
<comment type="similarity">
    <text evidence="2">Belongs to the peptidase S16 family.</text>
</comment>
<reference evidence="6 7" key="1">
    <citation type="submission" date="2018-10" db="EMBL/GenBank/DDBJ databases">
        <title>Genomic Encyclopedia of Type Strains, Phase IV (KMG-IV): sequencing the most valuable type-strain genomes for metagenomic binning, comparative biology and taxonomic classification.</title>
        <authorList>
            <person name="Goeker M."/>
        </authorList>
    </citation>
    <scope>NUCLEOTIDE SEQUENCE [LARGE SCALE GENOMIC DNA]</scope>
    <source>
        <strain evidence="6 7">DSM 12769</strain>
    </source>
</reference>
<dbReference type="SUPFAM" id="SSF52540">
    <property type="entry name" value="P-loop containing nucleoside triphosphate hydrolases"/>
    <property type="match status" value="1"/>
</dbReference>
<dbReference type="Pfam" id="PF05362">
    <property type="entry name" value="Lon_C"/>
    <property type="match status" value="1"/>
</dbReference>
<evidence type="ECO:0000313" key="7">
    <source>
        <dbReference type="Proteomes" id="UP000275461"/>
    </source>
</evidence>
<dbReference type="RefSeq" id="WP_121440959.1">
    <property type="nucleotide sequence ID" value="NZ_RCDA01000001.1"/>
</dbReference>
<feature type="compositionally biased region" description="Basic and acidic residues" evidence="4">
    <location>
        <begin position="784"/>
        <end position="793"/>
    </location>
</feature>
<dbReference type="Proteomes" id="UP000275461">
    <property type="component" value="Unassembled WGS sequence"/>
</dbReference>
<evidence type="ECO:0000256" key="4">
    <source>
        <dbReference type="SAM" id="MobiDB-lite"/>
    </source>
</evidence>
<feature type="compositionally biased region" description="Basic and acidic residues" evidence="4">
    <location>
        <begin position="800"/>
        <end position="815"/>
    </location>
</feature>
<evidence type="ECO:0000313" key="6">
    <source>
        <dbReference type="EMBL" id="RLK50469.1"/>
    </source>
</evidence>
<gene>
    <name evidence="6" type="ORF">DFR31_0369</name>
</gene>
<dbReference type="EMBL" id="RCDA01000001">
    <property type="protein sequence ID" value="RLK50469.1"/>
    <property type="molecule type" value="Genomic_DNA"/>
</dbReference>
<dbReference type="InterPro" id="IPR020568">
    <property type="entry name" value="Ribosomal_Su5_D2-typ_SF"/>
</dbReference>
<feature type="domain" description="Lon proteolytic" evidence="5">
    <location>
        <begin position="558"/>
        <end position="753"/>
    </location>
</feature>
<keyword evidence="1 2" id="KW-0645">Protease</keyword>
<name>A0A498C600_9GAMM</name>
<dbReference type="OrthoDB" id="9758568at2"/>
<dbReference type="Gene3D" id="3.30.230.10">
    <property type="match status" value="1"/>
</dbReference>
<dbReference type="Gene3D" id="1.10.8.60">
    <property type="match status" value="1"/>
</dbReference>
<accession>A0A498C600</accession>
<dbReference type="PROSITE" id="PS51786">
    <property type="entry name" value="LON_PROTEOLYTIC"/>
    <property type="match status" value="1"/>
</dbReference>
<comment type="caution">
    <text evidence="6">The sequence shown here is derived from an EMBL/GenBank/DDBJ whole genome shotgun (WGS) entry which is preliminary data.</text>
</comment>
<dbReference type="PRINTS" id="PR00830">
    <property type="entry name" value="ENDOLAPTASE"/>
</dbReference>
<proteinExistence type="inferred from homology"/>
<protein>
    <recommendedName>
        <fullName evidence="2">endopeptidase La</fullName>
        <ecNumber evidence="2">3.4.21.53</ecNumber>
    </recommendedName>
</protein>
<feature type="active site" evidence="2">
    <location>
        <position position="648"/>
    </location>
</feature>
<dbReference type="Pfam" id="PF13654">
    <property type="entry name" value="AAA_32"/>
    <property type="match status" value="1"/>
</dbReference>
<dbReference type="InterPro" id="IPR027065">
    <property type="entry name" value="Lon_Prtase"/>
</dbReference>
<dbReference type="SUPFAM" id="SSF54211">
    <property type="entry name" value="Ribosomal protein S5 domain 2-like"/>
    <property type="match status" value="1"/>
</dbReference>
<dbReference type="InterPro" id="IPR046844">
    <property type="entry name" value="Lon-like_helical"/>
</dbReference>
<keyword evidence="2" id="KW-0378">Hydrolase</keyword>
<dbReference type="PANTHER" id="PTHR10046">
    <property type="entry name" value="ATP DEPENDENT LON PROTEASE FAMILY MEMBER"/>
    <property type="match status" value="1"/>
</dbReference>
<organism evidence="6 7">
    <name type="scientific">Alkalispirillum mobile</name>
    <dbReference type="NCBI Taxonomy" id="85925"/>
    <lineage>
        <taxon>Bacteria</taxon>
        <taxon>Pseudomonadati</taxon>
        <taxon>Pseudomonadota</taxon>
        <taxon>Gammaproteobacteria</taxon>
        <taxon>Chromatiales</taxon>
        <taxon>Ectothiorhodospiraceae</taxon>
        <taxon>Alkalispirillum</taxon>
    </lineage>
</organism>
<dbReference type="EC" id="3.4.21.53" evidence="2"/>
<evidence type="ECO:0000256" key="1">
    <source>
        <dbReference type="ARBA" id="ARBA00022670"/>
    </source>
</evidence>
<dbReference type="Pfam" id="PF20436">
    <property type="entry name" value="LonB_AAA-LID"/>
    <property type="match status" value="1"/>
</dbReference>
<feature type="coiled-coil region" evidence="3">
    <location>
        <begin position="135"/>
        <end position="166"/>
    </location>
</feature>
<feature type="active site" evidence="2">
    <location>
        <position position="691"/>
    </location>
</feature>
<dbReference type="InterPro" id="IPR046843">
    <property type="entry name" value="LonB_AAA-LID"/>
</dbReference>
<dbReference type="AlphaFoldDB" id="A0A498C600"/>
<dbReference type="GO" id="GO:0005524">
    <property type="term" value="F:ATP binding"/>
    <property type="evidence" value="ECO:0007669"/>
    <property type="project" value="InterPro"/>
</dbReference>
<dbReference type="InterPro" id="IPR027417">
    <property type="entry name" value="P-loop_NTPase"/>
</dbReference>
<dbReference type="GO" id="GO:0030163">
    <property type="term" value="P:protein catabolic process"/>
    <property type="evidence" value="ECO:0007669"/>
    <property type="project" value="InterPro"/>
</dbReference>
<dbReference type="GO" id="GO:0006508">
    <property type="term" value="P:proteolysis"/>
    <property type="evidence" value="ECO:0007669"/>
    <property type="project" value="UniProtKB-KW"/>
</dbReference>
<dbReference type="Pfam" id="PF20437">
    <property type="entry name" value="LonC_helical"/>
    <property type="match status" value="1"/>
</dbReference>
<feature type="coiled-coil region" evidence="3">
    <location>
        <begin position="202"/>
        <end position="240"/>
    </location>
</feature>
<evidence type="ECO:0000259" key="5">
    <source>
        <dbReference type="PROSITE" id="PS51786"/>
    </source>
</evidence>
<dbReference type="GO" id="GO:0004176">
    <property type="term" value="F:ATP-dependent peptidase activity"/>
    <property type="evidence" value="ECO:0007669"/>
    <property type="project" value="UniProtKB-UniRule"/>
</dbReference>
<keyword evidence="7" id="KW-1185">Reference proteome</keyword>
<sequence>MTSIQPLSAGQLYRYCDPEALGFRTTEELEPLELPCGQQRALEALDFATGMRNDGFNLFVLGPAGVGKREWVQQFLAHKALAREQPRDWAYLYNFDAPDQPRALALPTGVGRRLKRDLEELTEELRSSIPATFESDEYQSRLQELQQAANRRHREAIEQIQREAEEGGIALLTTPSGFTFAPKKDGEVLSAEEFQKLPEEERNAIEKRVEQLQEKLQYSIQQLPQIQRELREQVRQLNEEMVLVAAGAPIGNLKDAYSHLEPVVAHLDAVRKDVIEHVEALQGDKHGRHSAMEAVMERYQLNLIVDNAEQQGAPVVYEDLPLHQHLVGRIEHYVHQGALMTDFTLIRAGALHRANGGYLVLDALRVLQQPMAWESLKRALSAHTVRIQSLERLYGLASTVSLEPEPIPLDVKVALVGDRFLYYLLAAYDPDFLDLFKVQADFEDEVPRTDESQRAYARMLATMARRDALRPLTAPAVGRIIEQAGRLADDQEKLTAQARMLRDLLMEADYWAGRDEAAQIEAAHVERTIGQQRYRGGRIRERTLEFIERGTVMIDTTGEAVAQVNGLSVLHLGDQAFGRPTRITATARAGRGQVLDIEREAKLGGNIHSKGVMILSRYLATRYAREGVLSLSASLAFEQSYGGVEGDSASVAELCALVSAIAGVPLQQSLAVTGSVNQHGEVQAVGGVNEKIEGFFEVCEARGGVEGQGVLLPATNVPHLMLHRPVREAVAAGRFHVYPIRHVDEALELITGMSVGAPDEDGVYPEGSLNRLVADRLAAFAESVQRHSGKDNGNEGDSGSAKHREGNGNGGGRDD</sequence>
<evidence type="ECO:0000256" key="2">
    <source>
        <dbReference type="PROSITE-ProRule" id="PRU01122"/>
    </source>
</evidence>
<dbReference type="InterPro" id="IPR008269">
    <property type="entry name" value="Lon_proteolytic"/>
</dbReference>
<dbReference type="InterPro" id="IPR041699">
    <property type="entry name" value="AAA_32"/>
</dbReference>